<protein>
    <submittedName>
        <fullName evidence="3">Uncharacterized protein</fullName>
    </submittedName>
</protein>
<organism evidence="2 3">
    <name type="scientific">Setaria digitata</name>
    <dbReference type="NCBI Taxonomy" id="48799"/>
    <lineage>
        <taxon>Eukaryota</taxon>
        <taxon>Metazoa</taxon>
        <taxon>Ecdysozoa</taxon>
        <taxon>Nematoda</taxon>
        <taxon>Chromadorea</taxon>
        <taxon>Rhabditida</taxon>
        <taxon>Spirurina</taxon>
        <taxon>Spiruromorpha</taxon>
        <taxon>Filarioidea</taxon>
        <taxon>Setariidae</taxon>
        <taxon>Setaria</taxon>
    </lineage>
</organism>
<evidence type="ECO:0000256" key="1">
    <source>
        <dbReference type="SAM" id="MobiDB-lite"/>
    </source>
</evidence>
<sequence length="86" mass="10488">MRMMENGDWDGANQEKGRLEKKQRIETKKYQDMLESGEKIVQRPIWFKKCFDHSSGTSRYIYQSQYWKCKEQKDWSRSPDLFGKEK</sequence>
<dbReference type="Proteomes" id="UP000887581">
    <property type="component" value="Unplaced"/>
</dbReference>
<dbReference type="AlphaFoldDB" id="A0A915Q3Y8"/>
<keyword evidence="2" id="KW-1185">Reference proteome</keyword>
<name>A0A915Q3Y8_9BILA</name>
<reference evidence="3" key="1">
    <citation type="submission" date="2022-11" db="UniProtKB">
        <authorList>
            <consortium name="WormBaseParasite"/>
        </authorList>
    </citation>
    <scope>IDENTIFICATION</scope>
</reference>
<dbReference type="SUPFAM" id="SSF144000">
    <property type="entry name" value="Oxysterol-binding protein-like"/>
    <property type="match status" value="1"/>
</dbReference>
<dbReference type="InterPro" id="IPR037239">
    <property type="entry name" value="OSBP_sf"/>
</dbReference>
<dbReference type="Pfam" id="PF01237">
    <property type="entry name" value="Oxysterol_BP"/>
    <property type="match status" value="1"/>
</dbReference>
<accession>A0A915Q3Y8</accession>
<evidence type="ECO:0000313" key="3">
    <source>
        <dbReference type="WBParaSite" id="sdigi.contig546.g8943.t1"/>
    </source>
</evidence>
<feature type="region of interest" description="Disordered" evidence="1">
    <location>
        <begin position="1"/>
        <end position="24"/>
    </location>
</feature>
<dbReference type="WBParaSite" id="sdigi.contig546.g8943.t1">
    <property type="protein sequence ID" value="sdigi.contig546.g8943.t1"/>
    <property type="gene ID" value="sdigi.contig546.g8943"/>
</dbReference>
<proteinExistence type="predicted"/>
<evidence type="ECO:0000313" key="2">
    <source>
        <dbReference type="Proteomes" id="UP000887581"/>
    </source>
</evidence>
<dbReference type="GO" id="GO:0008289">
    <property type="term" value="F:lipid binding"/>
    <property type="evidence" value="ECO:0007669"/>
    <property type="project" value="InterPro"/>
</dbReference>
<feature type="compositionally biased region" description="Basic and acidic residues" evidence="1">
    <location>
        <begin position="13"/>
        <end position="24"/>
    </location>
</feature>
<dbReference type="InterPro" id="IPR000648">
    <property type="entry name" value="Oxysterol-bd"/>
</dbReference>
<dbReference type="Gene3D" id="3.30.70.3490">
    <property type="match status" value="1"/>
</dbReference>